<dbReference type="InterPro" id="IPR017871">
    <property type="entry name" value="ABC_transporter-like_CS"/>
</dbReference>
<dbReference type="InterPro" id="IPR003439">
    <property type="entry name" value="ABC_transporter-like_ATP-bd"/>
</dbReference>
<proteinExistence type="inferred from homology"/>
<evidence type="ECO:0000313" key="6">
    <source>
        <dbReference type="EMBL" id="MCE7010165.1"/>
    </source>
</evidence>
<evidence type="ECO:0000313" key="7">
    <source>
        <dbReference type="Proteomes" id="UP001521150"/>
    </source>
</evidence>
<organism evidence="6 7">
    <name type="scientific">Kibdelosporangium philippinense</name>
    <dbReference type="NCBI Taxonomy" id="211113"/>
    <lineage>
        <taxon>Bacteria</taxon>
        <taxon>Bacillati</taxon>
        <taxon>Actinomycetota</taxon>
        <taxon>Actinomycetes</taxon>
        <taxon>Pseudonocardiales</taxon>
        <taxon>Pseudonocardiaceae</taxon>
        <taxon>Kibdelosporangium</taxon>
    </lineage>
</organism>
<dbReference type="Pfam" id="PF00005">
    <property type="entry name" value="ABC_tran"/>
    <property type="match status" value="1"/>
</dbReference>
<name>A0ABS8ZT45_9PSEU</name>
<evidence type="ECO:0000256" key="4">
    <source>
        <dbReference type="ARBA" id="ARBA00022840"/>
    </source>
</evidence>
<dbReference type="InterPro" id="IPR003593">
    <property type="entry name" value="AAA+_ATPase"/>
</dbReference>
<keyword evidence="7" id="KW-1185">Reference proteome</keyword>
<feature type="domain" description="ABC transporter" evidence="5">
    <location>
        <begin position="2"/>
        <end position="226"/>
    </location>
</feature>
<dbReference type="PANTHER" id="PTHR43335:SF4">
    <property type="entry name" value="ABC TRANSPORTER, ATP-BINDING PROTEIN"/>
    <property type="match status" value="1"/>
</dbReference>
<dbReference type="RefSeq" id="WP_233731634.1">
    <property type="nucleotide sequence ID" value="NZ_JAJVCN010000004.1"/>
</dbReference>
<dbReference type="SMART" id="SM00382">
    <property type="entry name" value="AAA"/>
    <property type="match status" value="1"/>
</dbReference>
<comment type="similarity">
    <text evidence="1">Belongs to the ABC transporter superfamily.</text>
</comment>
<accession>A0ABS8ZT45</accession>
<keyword evidence="4 6" id="KW-0067">ATP-binding</keyword>
<keyword evidence="3" id="KW-0547">Nucleotide-binding</keyword>
<dbReference type="PANTHER" id="PTHR43335">
    <property type="entry name" value="ABC TRANSPORTER, ATP-BINDING PROTEIN"/>
    <property type="match status" value="1"/>
</dbReference>
<dbReference type="Proteomes" id="UP001521150">
    <property type="component" value="Unassembled WGS sequence"/>
</dbReference>
<dbReference type="InterPro" id="IPR027417">
    <property type="entry name" value="P-loop_NTPase"/>
</dbReference>
<reference evidence="6 7" key="1">
    <citation type="submission" date="2021-12" db="EMBL/GenBank/DDBJ databases">
        <title>Genome sequence of Kibdelosporangium philippinense ATCC 49844.</title>
        <authorList>
            <person name="Fedorov E.A."/>
            <person name="Omeragic M."/>
            <person name="Shalygina K.F."/>
            <person name="Maclea K.S."/>
        </authorList>
    </citation>
    <scope>NUCLEOTIDE SEQUENCE [LARGE SCALE GENOMIC DNA]</scope>
    <source>
        <strain evidence="6 7">ATCC 49844</strain>
    </source>
</reference>
<protein>
    <submittedName>
        <fullName evidence="6">ATP-binding cassette domain-containing protein</fullName>
    </submittedName>
</protein>
<dbReference type="EMBL" id="JAJVCN010000004">
    <property type="protein sequence ID" value="MCE7010165.1"/>
    <property type="molecule type" value="Genomic_DNA"/>
</dbReference>
<comment type="caution">
    <text evidence="6">The sequence shown here is derived from an EMBL/GenBank/DDBJ whole genome shotgun (WGS) entry which is preliminary data.</text>
</comment>
<dbReference type="SUPFAM" id="SSF52540">
    <property type="entry name" value="P-loop containing nucleoside triphosphate hydrolases"/>
    <property type="match status" value="1"/>
</dbReference>
<keyword evidence="2" id="KW-0813">Transport</keyword>
<dbReference type="PROSITE" id="PS00211">
    <property type="entry name" value="ABC_TRANSPORTER_1"/>
    <property type="match status" value="1"/>
</dbReference>
<sequence>MINAEGLTKRYAGGVGIADLSFQVRPGVVTGFLGPNGAGKSTTIKLMLGVIHGEGRTTFNGIEYKHLPDPLRTVGVLVDPGAVHPARTAAGHLRMVAAGGGISAKRVHAVLSTVGLESVANKAVGKFSLGMRQRLGLATALLGDPEYLILDEPANGLDPEGVLWIRHFLKRLAAEGRTVLASSHLLAEMSQLADELVVIAAGKLVAAEPLAQFVRQYTRGEVVVRSAQITPLMVTLGQAGLRVRQEVDELVVDTDDSDVVATVAAKAGIPIRELFVRRSGLEAAFMAATADSVQHKGIWES</sequence>
<evidence type="ECO:0000256" key="2">
    <source>
        <dbReference type="ARBA" id="ARBA00022448"/>
    </source>
</evidence>
<evidence type="ECO:0000256" key="3">
    <source>
        <dbReference type="ARBA" id="ARBA00022741"/>
    </source>
</evidence>
<evidence type="ECO:0000259" key="5">
    <source>
        <dbReference type="PROSITE" id="PS50893"/>
    </source>
</evidence>
<dbReference type="GO" id="GO:0005524">
    <property type="term" value="F:ATP binding"/>
    <property type="evidence" value="ECO:0007669"/>
    <property type="project" value="UniProtKB-KW"/>
</dbReference>
<dbReference type="Gene3D" id="3.40.50.300">
    <property type="entry name" value="P-loop containing nucleotide triphosphate hydrolases"/>
    <property type="match status" value="1"/>
</dbReference>
<gene>
    <name evidence="6" type="ORF">LWC34_46290</name>
</gene>
<dbReference type="PROSITE" id="PS50893">
    <property type="entry name" value="ABC_TRANSPORTER_2"/>
    <property type="match status" value="1"/>
</dbReference>
<evidence type="ECO:0000256" key="1">
    <source>
        <dbReference type="ARBA" id="ARBA00005417"/>
    </source>
</evidence>